<evidence type="ECO:0000313" key="14">
    <source>
        <dbReference type="Proteomes" id="UP000663829"/>
    </source>
</evidence>
<dbReference type="PANTHER" id="PTHR13763">
    <property type="entry name" value="BREAST CANCER TYPE 1 SUSCEPTIBILITY PROTEIN BRCA1"/>
    <property type="match status" value="1"/>
</dbReference>
<dbReference type="AlphaFoldDB" id="A0A813YNS6"/>
<evidence type="ECO:0000256" key="2">
    <source>
        <dbReference type="ARBA" id="ARBA00022737"/>
    </source>
</evidence>
<feature type="region of interest" description="Disordered" evidence="9">
    <location>
        <begin position="96"/>
        <end position="145"/>
    </location>
</feature>
<dbReference type="InterPro" id="IPR031099">
    <property type="entry name" value="BRCA1-associated"/>
</dbReference>
<feature type="domain" description="BRCT" evidence="11">
    <location>
        <begin position="342"/>
        <end position="404"/>
    </location>
</feature>
<dbReference type="InterPro" id="IPR009057">
    <property type="entry name" value="Homeodomain-like_sf"/>
</dbReference>
<dbReference type="GO" id="GO:0045944">
    <property type="term" value="P:positive regulation of transcription by RNA polymerase II"/>
    <property type="evidence" value="ECO:0007669"/>
    <property type="project" value="TreeGrafter"/>
</dbReference>
<evidence type="ECO:0000256" key="8">
    <source>
        <dbReference type="PROSITE-ProRule" id="PRU00108"/>
    </source>
</evidence>
<comment type="caution">
    <text evidence="12">The sequence shown here is derived from an EMBL/GenBank/DDBJ whole genome shotgun (WGS) entry which is preliminary data.</text>
</comment>
<dbReference type="PANTHER" id="PTHR13763:SF0">
    <property type="entry name" value="BREAST CANCER TYPE 1 SUSCEPTIBILITY PROTEIN"/>
    <property type="match status" value="1"/>
</dbReference>
<keyword evidence="6" id="KW-0234">DNA repair</keyword>
<dbReference type="InterPro" id="IPR008422">
    <property type="entry name" value="KN_HD"/>
</dbReference>
<feature type="DNA-binding region" description="Homeobox" evidence="8">
    <location>
        <begin position="146"/>
        <end position="208"/>
    </location>
</feature>
<proteinExistence type="predicted"/>
<evidence type="ECO:0000256" key="6">
    <source>
        <dbReference type="ARBA" id="ARBA00023204"/>
    </source>
</evidence>
<evidence type="ECO:0000256" key="3">
    <source>
        <dbReference type="ARBA" id="ARBA00022763"/>
    </source>
</evidence>
<dbReference type="Pfam" id="PF00533">
    <property type="entry name" value="BRCT"/>
    <property type="match status" value="1"/>
</dbReference>
<dbReference type="Proteomes" id="UP000681722">
    <property type="component" value="Unassembled WGS sequence"/>
</dbReference>
<feature type="non-terminal residue" evidence="12">
    <location>
        <position position="1"/>
    </location>
</feature>
<dbReference type="GO" id="GO:0004842">
    <property type="term" value="F:ubiquitin-protein transferase activity"/>
    <property type="evidence" value="ECO:0007669"/>
    <property type="project" value="TreeGrafter"/>
</dbReference>
<evidence type="ECO:0000313" key="13">
    <source>
        <dbReference type="EMBL" id="CAF3672054.1"/>
    </source>
</evidence>
<dbReference type="SUPFAM" id="SSF46689">
    <property type="entry name" value="Homeodomain-like"/>
    <property type="match status" value="1"/>
</dbReference>
<dbReference type="GO" id="GO:0000724">
    <property type="term" value="P:double-strand break repair via homologous recombination"/>
    <property type="evidence" value="ECO:0007669"/>
    <property type="project" value="TreeGrafter"/>
</dbReference>
<keyword evidence="2" id="KW-0677">Repeat</keyword>
<dbReference type="SUPFAM" id="SSF52113">
    <property type="entry name" value="BRCT domain"/>
    <property type="match status" value="1"/>
</dbReference>
<evidence type="ECO:0000256" key="7">
    <source>
        <dbReference type="ARBA" id="ARBA00023242"/>
    </source>
</evidence>
<evidence type="ECO:0000256" key="1">
    <source>
        <dbReference type="ARBA" id="ARBA00004123"/>
    </source>
</evidence>
<dbReference type="InterPro" id="IPR001357">
    <property type="entry name" value="BRCT_dom"/>
</dbReference>
<dbReference type="InterPro" id="IPR001356">
    <property type="entry name" value="HD"/>
</dbReference>
<dbReference type="GO" id="GO:0031436">
    <property type="term" value="C:BRCA1-BARD1 complex"/>
    <property type="evidence" value="ECO:0007669"/>
    <property type="project" value="TreeGrafter"/>
</dbReference>
<evidence type="ECO:0000256" key="9">
    <source>
        <dbReference type="SAM" id="MobiDB-lite"/>
    </source>
</evidence>
<dbReference type="GO" id="GO:0003677">
    <property type="term" value="F:DNA binding"/>
    <property type="evidence" value="ECO:0007669"/>
    <property type="project" value="UniProtKB-UniRule"/>
</dbReference>
<dbReference type="Pfam" id="PF05920">
    <property type="entry name" value="Homeobox_KN"/>
    <property type="match status" value="1"/>
</dbReference>
<dbReference type="PROSITE" id="PS50172">
    <property type="entry name" value="BRCT"/>
    <property type="match status" value="1"/>
</dbReference>
<name>A0A813YNS6_9BILA</name>
<feature type="compositionally biased region" description="Polar residues" evidence="9">
    <location>
        <begin position="97"/>
        <end position="106"/>
    </location>
</feature>
<dbReference type="Gene3D" id="1.10.10.60">
    <property type="entry name" value="Homeodomain-like"/>
    <property type="match status" value="1"/>
</dbReference>
<evidence type="ECO:0000259" key="11">
    <source>
        <dbReference type="PROSITE" id="PS50172"/>
    </source>
</evidence>
<dbReference type="CDD" id="cd00086">
    <property type="entry name" value="homeodomain"/>
    <property type="match status" value="1"/>
</dbReference>
<protein>
    <submittedName>
        <fullName evidence="12">Uncharacterized protein</fullName>
    </submittedName>
</protein>
<comment type="subcellular location">
    <subcellularLocation>
        <location evidence="1 8">Nucleus</location>
    </subcellularLocation>
</comment>
<sequence length="434" mass="50045">MEDSLGLPTYSQLIYGMMNETPNSLVTTTKTIEKINDITSTDRSIKGDVRLSGNGARYKYSGKAWNRLCSISTCDKYIQSNGLNLCGTHFTERKKTVVTQSPPSSKYRSHTQRQEKRKRSNSSNHLMIRSEKQNEDEEEEYYPKSNRSKKAIIEHRNYEPLKEWYEKHITNPYPTSNEKKILAKKANMTSTQVGNWFSFERYKEKSNKTQATSLINRRVGDHDHEEMISLLPVVKSAPAECGWNDCNEEIDVSDEDNEFEMLSKAGSSHSKQELDLSPQKIVDMFGDRLSGHSTRTKVVNHDKVDTKVEQQQQMVISISNLNAEQISKIEQFLRQFKISRPISDIINETTTHLITDELDMQPLVCTLTKNVVRAITRHLNIVCYRWIIDCLRHGRIIDCEQYEICGDTLISSQHNGPRISRLNENNLLFPVNIF</sequence>
<organism evidence="12 14">
    <name type="scientific">Didymodactylos carnosus</name>
    <dbReference type="NCBI Taxonomy" id="1234261"/>
    <lineage>
        <taxon>Eukaryota</taxon>
        <taxon>Metazoa</taxon>
        <taxon>Spiralia</taxon>
        <taxon>Gnathifera</taxon>
        <taxon>Rotifera</taxon>
        <taxon>Eurotatoria</taxon>
        <taxon>Bdelloidea</taxon>
        <taxon>Philodinida</taxon>
        <taxon>Philodinidae</taxon>
        <taxon>Didymodactylos</taxon>
    </lineage>
</organism>
<accession>A0A813YNS6</accession>
<dbReference type="InterPro" id="IPR036420">
    <property type="entry name" value="BRCT_dom_sf"/>
</dbReference>
<evidence type="ECO:0000256" key="4">
    <source>
        <dbReference type="ARBA" id="ARBA00023125"/>
    </source>
</evidence>
<feature type="compositionally biased region" description="Basic residues" evidence="9">
    <location>
        <begin position="107"/>
        <end position="120"/>
    </location>
</feature>
<dbReference type="EMBL" id="CAJOBC010001329">
    <property type="protein sequence ID" value="CAF3672054.1"/>
    <property type="molecule type" value="Genomic_DNA"/>
</dbReference>
<evidence type="ECO:0000313" key="12">
    <source>
        <dbReference type="EMBL" id="CAF0887004.1"/>
    </source>
</evidence>
<reference evidence="12" key="1">
    <citation type="submission" date="2021-02" db="EMBL/GenBank/DDBJ databases">
        <authorList>
            <person name="Nowell W R."/>
        </authorList>
    </citation>
    <scope>NUCLEOTIDE SEQUENCE</scope>
</reference>
<dbReference type="PROSITE" id="PS50071">
    <property type="entry name" value="HOMEOBOX_2"/>
    <property type="match status" value="1"/>
</dbReference>
<keyword evidence="4 8" id="KW-0238">DNA-binding</keyword>
<keyword evidence="7 8" id="KW-0539">Nucleus</keyword>
<dbReference type="GO" id="GO:0070531">
    <property type="term" value="C:BRCA1-A complex"/>
    <property type="evidence" value="ECO:0007669"/>
    <property type="project" value="TreeGrafter"/>
</dbReference>
<evidence type="ECO:0000256" key="5">
    <source>
        <dbReference type="ARBA" id="ARBA00023155"/>
    </source>
</evidence>
<feature type="domain" description="Homeobox" evidence="10">
    <location>
        <begin position="144"/>
        <end position="207"/>
    </location>
</feature>
<dbReference type="Gene3D" id="3.40.50.10190">
    <property type="entry name" value="BRCT domain"/>
    <property type="match status" value="1"/>
</dbReference>
<dbReference type="OrthoDB" id="6105938at2759"/>
<keyword evidence="14" id="KW-1185">Reference proteome</keyword>
<dbReference type="Proteomes" id="UP000663829">
    <property type="component" value="Unassembled WGS sequence"/>
</dbReference>
<evidence type="ECO:0000259" key="10">
    <source>
        <dbReference type="PROSITE" id="PS50071"/>
    </source>
</evidence>
<keyword evidence="5 8" id="KW-0371">Homeobox</keyword>
<dbReference type="SMART" id="SM00389">
    <property type="entry name" value="HOX"/>
    <property type="match status" value="1"/>
</dbReference>
<gene>
    <name evidence="12" type="ORF">GPM918_LOCUS7915</name>
    <name evidence="13" type="ORF">SRO942_LOCUS7915</name>
</gene>
<dbReference type="EMBL" id="CAJNOQ010001329">
    <property type="protein sequence ID" value="CAF0887004.1"/>
    <property type="molecule type" value="Genomic_DNA"/>
</dbReference>
<keyword evidence="3" id="KW-0227">DNA damage</keyword>